<dbReference type="InterPro" id="IPR032675">
    <property type="entry name" value="LRR_dom_sf"/>
</dbReference>
<evidence type="ECO:0000313" key="3">
    <source>
        <dbReference type="Proteomes" id="UP000237347"/>
    </source>
</evidence>
<dbReference type="AlphaFoldDB" id="A0AAW0L273"/>
<feature type="domain" description="R13L1/DRL21-like LRR repeat region" evidence="1">
    <location>
        <begin position="148"/>
        <end position="272"/>
    </location>
</feature>
<proteinExistence type="predicted"/>
<keyword evidence="3" id="KW-1185">Reference proteome</keyword>
<reference evidence="2 3" key="1">
    <citation type="journal article" date="2018" name="Sci. Data">
        <title>The draft genome sequence of cork oak.</title>
        <authorList>
            <person name="Ramos A.M."/>
            <person name="Usie A."/>
            <person name="Barbosa P."/>
            <person name="Barros P.M."/>
            <person name="Capote T."/>
            <person name="Chaves I."/>
            <person name="Simoes F."/>
            <person name="Abreu I."/>
            <person name="Carrasquinho I."/>
            <person name="Faro C."/>
            <person name="Guimaraes J.B."/>
            <person name="Mendonca D."/>
            <person name="Nobrega F."/>
            <person name="Rodrigues L."/>
            <person name="Saibo N.J.M."/>
            <person name="Varela M.C."/>
            <person name="Egas C."/>
            <person name="Matos J."/>
            <person name="Miguel C.M."/>
            <person name="Oliveira M.M."/>
            <person name="Ricardo C.P."/>
            <person name="Goncalves S."/>
        </authorList>
    </citation>
    <scope>NUCLEOTIDE SEQUENCE [LARGE SCALE GENOMIC DNA]</scope>
    <source>
        <strain evidence="3">cv. HL8</strain>
    </source>
</reference>
<comment type="caution">
    <text evidence="2">The sequence shown here is derived from an EMBL/GenBank/DDBJ whole genome shotgun (WGS) entry which is preliminary data.</text>
</comment>
<dbReference type="SUPFAM" id="SSF52058">
    <property type="entry name" value="L domain-like"/>
    <property type="match status" value="1"/>
</dbReference>
<evidence type="ECO:0000259" key="1">
    <source>
        <dbReference type="Pfam" id="PF25019"/>
    </source>
</evidence>
<dbReference type="Proteomes" id="UP000237347">
    <property type="component" value="Unassembled WGS sequence"/>
</dbReference>
<dbReference type="PANTHER" id="PTHR47186">
    <property type="entry name" value="LEUCINE-RICH REPEAT-CONTAINING PROTEIN 57"/>
    <property type="match status" value="1"/>
</dbReference>
<dbReference type="Pfam" id="PF25019">
    <property type="entry name" value="LRR_R13L1-DRL21"/>
    <property type="match status" value="1"/>
</dbReference>
<name>A0AAW0L273_QUESU</name>
<dbReference type="Gene3D" id="3.80.10.10">
    <property type="entry name" value="Ribonuclease Inhibitor"/>
    <property type="match status" value="1"/>
</dbReference>
<accession>A0AAW0L273</accession>
<evidence type="ECO:0000313" key="2">
    <source>
        <dbReference type="EMBL" id="KAK7844751.1"/>
    </source>
</evidence>
<feature type="non-terminal residue" evidence="2">
    <location>
        <position position="279"/>
    </location>
</feature>
<organism evidence="2 3">
    <name type="scientific">Quercus suber</name>
    <name type="common">Cork oak</name>
    <dbReference type="NCBI Taxonomy" id="58331"/>
    <lineage>
        <taxon>Eukaryota</taxon>
        <taxon>Viridiplantae</taxon>
        <taxon>Streptophyta</taxon>
        <taxon>Embryophyta</taxon>
        <taxon>Tracheophyta</taxon>
        <taxon>Spermatophyta</taxon>
        <taxon>Magnoliopsida</taxon>
        <taxon>eudicotyledons</taxon>
        <taxon>Gunneridae</taxon>
        <taxon>Pentapetalae</taxon>
        <taxon>rosids</taxon>
        <taxon>fabids</taxon>
        <taxon>Fagales</taxon>
        <taxon>Fagaceae</taxon>
        <taxon>Quercus</taxon>
    </lineage>
</organism>
<dbReference type="EMBL" id="PKMF04000180">
    <property type="protein sequence ID" value="KAK7844751.1"/>
    <property type="molecule type" value="Genomic_DNA"/>
</dbReference>
<protein>
    <submittedName>
        <fullName evidence="2">Disease resistance protein rga3</fullName>
    </submittedName>
</protein>
<gene>
    <name evidence="2" type="primary">RGA3_6</name>
    <name evidence="2" type="ORF">CFP56_010338</name>
</gene>
<dbReference type="PANTHER" id="PTHR47186:SF30">
    <property type="entry name" value="EF-HAND DOMAIN-CONTAINING PROTEIN"/>
    <property type="match status" value="1"/>
</dbReference>
<dbReference type="InterPro" id="IPR056789">
    <property type="entry name" value="LRR_R13L1-DRL21"/>
</dbReference>
<sequence>MARALVSAIAEELGSIIALELRLTISVKEEVQKLESKFRTIQAELPDEVENFIHLIYLNLLSYNADRLPKTLCNLCNLQILKITFDGDRCKKLPQGMGKLISLRHLILDKPYYMKPLKCPRGIGRLISLRKFIYFIVSGKNDSKGCKLRELKNLNHLQGTLIVKGLGNVVNVREAENAQLKKKIHLHHLHLYFDGECEVNRRMKNDVLFLNALESPPNLEWLEITNYQGTTMSSNWTMSFNKLKTLSLTSCTKLECLPPLGKLPLLKSLTIKFFYGLKK</sequence>